<evidence type="ECO:0000313" key="2">
    <source>
        <dbReference type="Proteomes" id="UP000779507"/>
    </source>
</evidence>
<proteinExistence type="predicted"/>
<comment type="caution">
    <text evidence="1">The sequence shown here is derived from an EMBL/GenBank/DDBJ whole genome shotgun (WGS) entry which is preliminary data.</text>
</comment>
<dbReference type="EMBL" id="JABSNP010000002">
    <property type="protein sequence ID" value="NRT17557.1"/>
    <property type="molecule type" value="Genomic_DNA"/>
</dbReference>
<evidence type="ECO:0000313" key="1">
    <source>
        <dbReference type="EMBL" id="NRT17557.1"/>
    </source>
</evidence>
<gene>
    <name evidence="1" type="ORF">HNP98_000364</name>
</gene>
<organism evidence="1 2">
    <name type="scientific">Hymenobacter caeli</name>
    <dbReference type="NCBI Taxonomy" id="2735894"/>
    <lineage>
        <taxon>Bacteria</taxon>
        <taxon>Pseudomonadati</taxon>
        <taxon>Bacteroidota</taxon>
        <taxon>Cytophagia</taxon>
        <taxon>Cytophagales</taxon>
        <taxon>Hymenobacteraceae</taxon>
        <taxon>Hymenobacter</taxon>
    </lineage>
</organism>
<accession>A0ABX2FKT4</accession>
<reference evidence="1 2" key="1">
    <citation type="submission" date="2020-05" db="EMBL/GenBank/DDBJ databases">
        <title>Genomic Encyclopedia of Type Strains, Phase IV (KMG-V): Genome sequencing to study the core and pangenomes of soil and plant-associated prokaryotes.</title>
        <authorList>
            <person name="Whitman W."/>
        </authorList>
    </citation>
    <scope>NUCLEOTIDE SEQUENCE [LARGE SCALE GENOMIC DNA]</scope>
    <source>
        <strain evidence="1 2">9A</strain>
    </source>
</reference>
<sequence>MNNRLTKYGSFEAMKRDIPPATLSAAEKERLDAEAKQMAEIFQALRANKQHGNTRK</sequence>
<protein>
    <submittedName>
        <fullName evidence="1">Uncharacterized protein</fullName>
    </submittedName>
</protein>
<keyword evidence="2" id="KW-1185">Reference proteome</keyword>
<dbReference type="Proteomes" id="UP000779507">
    <property type="component" value="Unassembled WGS sequence"/>
</dbReference>
<dbReference type="RefSeq" id="WP_173808343.1">
    <property type="nucleotide sequence ID" value="NZ_JABSNP010000002.1"/>
</dbReference>
<name>A0ABX2FKT4_9BACT</name>